<accession>B7QAD5</accession>
<gene>
    <name evidence="1" type="ORF">IscW_ISCW013227</name>
</gene>
<name>B7QAD5_IXOSC</name>
<protein>
    <submittedName>
        <fullName evidence="1 2">Uncharacterized protein</fullName>
    </submittedName>
</protein>
<keyword evidence="3" id="KW-1185">Reference proteome</keyword>
<dbReference type="EMBL" id="ABJB010096396">
    <property type="status" value="NOT_ANNOTATED_CDS"/>
    <property type="molecule type" value="Genomic_DNA"/>
</dbReference>
<organism>
    <name type="scientific">Ixodes scapularis</name>
    <name type="common">Black-legged tick</name>
    <name type="synonym">Deer tick</name>
    <dbReference type="NCBI Taxonomy" id="6945"/>
    <lineage>
        <taxon>Eukaryota</taxon>
        <taxon>Metazoa</taxon>
        <taxon>Ecdysozoa</taxon>
        <taxon>Arthropoda</taxon>
        <taxon>Chelicerata</taxon>
        <taxon>Arachnida</taxon>
        <taxon>Acari</taxon>
        <taxon>Parasitiformes</taxon>
        <taxon>Ixodida</taxon>
        <taxon>Ixodoidea</taxon>
        <taxon>Ixodidae</taxon>
        <taxon>Ixodinae</taxon>
        <taxon>Ixodes</taxon>
    </lineage>
</organism>
<reference evidence="1 3" key="1">
    <citation type="submission" date="2008-03" db="EMBL/GenBank/DDBJ databases">
        <title>Annotation of Ixodes scapularis.</title>
        <authorList>
            <consortium name="Ixodes scapularis Genome Project Consortium"/>
            <person name="Caler E."/>
            <person name="Hannick L.I."/>
            <person name="Bidwell S."/>
            <person name="Joardar V."/>
            <person name="Thiagarajan M."/>
            <person name="Amedeo P."/>
            <person name="Galinsky K.J."/>
            <person name="Schobel S."/>
            <person name="Inman J."/>
            <person name="Hostetler J."/>
            <person name="Miller J."/>
            <person name="Hammond M."/>
            <person name="Megy K."/>
            <person name="Lawson D."/>
            <person name="Kodira C."/>
            <person name="Sutton G."/>
            <person name="Meyer J."/>
            <person name="Hill C.A."/>
            <person name="Birren B."/>
            <person name="Nene V."/>
            <person name="Collins F."/>
            <person name="Alarcon-Chaidez F."/>
            <person name="Wikel S."/>
            <person name="Strausberg R."/>
        </authorList>
    </citation>
    <scope>NUCLEOTIDE SEQUENCE [LARGE SCALE GENOMIC DNA]</scope>
    <source>
        <strain evidence="3">Wikel</strain>
        <strain evidence="1">Wikel colony</strain>
    </source>
</reference>
<dbReference type="EMBL" id="ABJB010957867">
    <property type="status" value="NOT_ANNOTATED_CDS"/>
    <property type="molecule type" value="Genomic_DNA"/>
</dbReference>
<dbReference type="VEuPathDB" id="VectorBase:ISCP_003170"/>
<evidence type="ECO:0000313" key="2">
    <source>
        <dbReference type="EnsemblMetazoa" id="ISCW013227-PA"/>
    </source>
</evidence>
<dbReference type="PaxDb" id="6945-B7QAD5"/>
<dbReference type="Proteomes" id="UP000001555">
    <property type="component" value="Unassembled WGS sequence"/>
</dbReference>
<reference evidence="2" key="2">
    <citation type="submission" date="2020-05" db="UniProtKB">
        <authorList>
            <consortium name="EnsemblMetazoa"/>
        </authorList>
    </citation>
    <scope>IDENTIFICATION</scope>
    <source>
        <strain evidence="2">wikel</strain>
    </source>
</reference>
<dbReference type="VEuPathDB" id="VectorBase:ISCW013227"/>
<dbReference type="EMBL" id="ABJB010528801">
    <property type="status" value="NOT_ANNOTATED_CDS"/>
    <property type="molecule type" value="Genomic_DNA"/>
</dbReference>
<dbReference type="EnsemblMetazoa" id="ISCW013227-RA">
    <property type="protein sequence ID" value="ISCW013227-PA"/>
    <property type="gene ID" value="ISCW013227"/>
</dbReference>
<dbReference type="InParanoid" id="B7QAD5"/>
<dbReference type="VEuPathDB" id="VectorBase:ISCI013227"/>
<proteinExistence type="predicted"/>
<evidence type="ECO:0000313" key="3">
    <source>
        <dbReference type="Proteomes" id="UP000001555"/>
    </source>
</evidence>
<dbReference type="AlphaFoldDB" id="B7QAD5"/>
<evidence type="ECO:0000313" key="1">
    <source>
        <dbReference type="EMBL" id="EEC15807.1"/>
    </source>
</evidence>
<dbReference type="EMBL" id="DS894052">
    <property type="protein sequence ID" value="EEC15807.1"/>
    <property type="molecule type" value="Genomic_DNA"/>
</dbReference>
<dbReference type="HOGENOM" id="CLU_2457292_0_0_1"/>
<sequence>MSKGVCILSAWQAIPLGGLAIHRRIEVELMESAKVSGQTPGDFTLGEILSGAAQASAGCPVPARRGQDPHHSGIRKVCAFASHARHGSL</sequence>
<dbReference type="OrthoDB" id="337660at2759"/>